<keyword evidence="1" id="KW-1133">Transmembrane helix</keyword>
<dbReference type="RefSeq" id="WP_048638066.1">
    <property type="nucleotide sequence ID" value="NZ_CGIG01000001.1"/>
</dbReference>
<keyword evidence="1" id="KW-0472">Membrane</keyword>
<evidence type="ECO:0008006" key="4">
    <source>
        <dbReference type="Google" id="ProtNLM"/>
    </source>
</evidence>
<dbReference type="Proteomes" id="UP000044377">
    <property type="component" value="Unassembled WGS sequence"/>
</dbReference>
<dbReference type="EMBL" id="CGIG01000001">
    <property type="protein sequence ID" value="CPR18316.1"/>
    <property type="molecule type" value="Genomic_DNA"/>
</dbReference>
<dbReference type="STRING" id="1109412.BN1221_03145c"/>
<keyword evidence="3" id="KW-1185">Reference proteome</keyword>
<evidence type="ECO:0000256" key="1">
    <source>
        <dbReference type="SAM" id="Phobius"/>
    </source>
</evidence>
<proteinExistence type="predicted"/>
<dbReference type="Pfam" id="PF05437">
    <property type="entry name" value="AzlD"/>
    <property type="match status" value="1"/>
</dbReference>
<dbReference type="InterPro" id="IPR008407">
    <property type="entry name" value="Brnchd-chn_aa_trnsp_AzlD"/>
</dbReference>
<sequence length="103" mass="11692">MSWLLLCALAGIVFFNRYIFLEPRTPVKLPDLVHEALKYSAPCLLSAICGPVILLTQGELRPFPDNPYFWGAVFSVIIAFFIRSMVICVLLSLLFFYLLCALF</sequence>
<evidence type="ECO:0000313" key="3">
    <source>
        <dbReference type="Proteomes" id="UP000044377"/>
    </source>
</evidence>
<dbReference type="AlphaFoldDB" id="A0A0G4JXL2"/>
<protein>
    <recommendedName>
        <fullName evidence="4">Branched-chain amino acid transporter</fullName>
    </recommendedName>
</protein>
<organism evidence="2 3">
    <name type="scientific">Brenneria goodwinii</name>
    <dbReference type="NCBI Taxonomy" id="1109412"/>
    <lineage>
        <taxon>Bacteria</taxon>
        <taxon>Pseudomonadati</taxon>
        <taxon>Pseudomonadota</taxon>
        <taxon>Gammaproteobacteria</taxon>
        <taxon>Enterobacterales</taxon>
        <taxon>Pectobacteriaceae</taxon>
        <taxon>Brenneria</taxon>
    </lineage>
</organism>
<gene>
    <name evidence="2" type="ORF">BN1221_03145c</name>
</gene>
<name>A0A0G4JXL2_9GAMM</name>
<feature type="transmembrane region" description="Helical" evidence="1">
    <location>
        <begin position="68"/>
        <end position="99"/>
    </location>
</feature>
<reference evidence="3" key="1">
    <citation type="submission" date="2015-01" db="EMBL/GenBank/DDBJ databases">
        <authorList>
            <person name="Paterson Steve"/>
        </authorList>
    </citation>
    <scope>NUCLEOTIDE SEQUENCE [LARGE SCALE GENOMIC DNA]</scope>
    <source>
        <strain evidence="3">OBR1</strain>
    </source>
</reference>
<evidence type="ECO:0000313" key="2">
    <source>
        <dbReference type="EMBL" id="CPR18316.1"/>
    </source>
</evidence>
<accession>A0A0G4JXL2</accession>
<keyword evidence="1" id="KW-0812">Transmembrane</keyword>
<dbReference type="OrthoDB" id="4257348at2"/>